<organism evidence="1 2">
    <name type="scientific">Tenebrio molitor</name>
    <name type="common">Yellow mealworm beetle</name>
    <dbReference type="NCBI Taxonomy" id="7067"/>
    <lineage>
        <taxon>Eukaryota</taxon>
        <taxon>Metazoa</taxon>
        <taxon>Ecdysozoa</taxon>
        <taxon>Arthropoda</taxon>
        <taxon>Hexapoda</taxon>
        <taxon>Insecta</taxon>
        <taxon>Pterygota</taxon>
        <taxon>Neoptera</taxon>
        <taxon>Endopterygota</taxon>
        <taxon>Coleoptera</taxon>
        <taxon>Polyphaga</taxon>
        <taxon>Cucujiformia</taxon>
        <taxon>Tenebrionidae</taxon>
        <taxon>Tenebrio</taxon>
    </lineage>
</organism>
<gene>
    <name evidence="1" type="ORF">GEV33_012045</name>
</gene>
<evidence type="ECO:0000313" key="1">
    <source>
        <dbReference type="EMBL" id="KAH0810746.1"/>
    </source>
</evidence>
<dbReference type="AlphaFoldDB" id="A0A8J6HAJ1"/>
<dbReference type="EMBL" id="JABDTM020027286">
    <property type="protein sequence ID" value="KAH0810746.1"/>
    <property type="molecule type" value="Genomic_DNA"/>
</dbReference>
<reference evidence="1" key="2">
    <citation type="submission" date="2021-08" db="EMBL/GenBank/DDBJ databases">
        <authorList>
            <person name="Eriksson T."/>
        </authorList>
    </citation>
    <scope>NUCLEOTIDE SEQUENCE</scope>
    <source>
        <strain evidence="1">Stoneville</strain>
        <tissue evidence="1">Whole head</tissue>
    </source>
</reference>
<name>A0A8J6HAJ1_TENMO</name>
<evidence type="ECO:0000313" key="2">
    <source>
        <dbReference type="Proteomes" id="UP000719412"/>
    </source>
</evidence>
<accession>A0A8J6HAJ1</accession>
<keyword evidence="2" id="KW-1185">Reference proteome</keyword>
<sequence>MIGENSTLRVKGQFSETFKREKGGDYVRTVGYTTDENGYKTFLLDLSTAMIKYWVTTGIVHLILASMISAIVLCCSYEQTYTIHPEVDDEDGRILNETFAKYGLFYNYTDLNLPGPELLTDDDTMENIIARNSTANYTLRLRTITEHFSYNGRYEVGEIKNIEDLGVPIVKGQFAEHFERKIGGYYIRTVGYQLDKQGYRHLKISEEELRTVTDYFSYNGRYEEGKLNKHGNEVIKGQCGEHFKRYTGGYYIRTIGYTIDENGFCQFLIDISTVKTTLKEEVFPNYSNTIRGGDIGEKKKKKFQTVLAILFSYATNSNCEETTTRPDSEDEDSRTLHESIRLYGPLRNYVELGLPGPDLTNVGLSVAQDAKFENDVSGNYSFEYRATTKYFVYIARYEKGKLEMIGENSTLRVEGQKGGDYVRTVGYTVDENGYKTFLLDLSTAKIEYWVTKGIVNLVGLPKRRKMYISSVVLASLSGGNLETTTQPDSEDEDSRTLKESIRLYGPLRNYVELGLPGPDLTKVELSVAQDAKFENDGSENYSFE</sequence>
<protein>
    <submittedName>
        <fullName evidence="1">Uncharacterized protein</fullName>
    </submittedName>
</protein>
<proteinExistence type="predicted"/>
<dbReference type="Proteomes" id="UP000719412">
    <property type="component" value="Unassembled WGS sequence"/>
</dbReference>
<reference evidence="1" key="1">
    <citation type="journal article" date="2020" name="J Insects Food Feed">
        <title>The yellow mealworm (Tenebrio molitor) genome: a resource for the emerging insects as food and feed industry.</title>
        <authorList>
            <person name="Eriksson T."/>
            <person name="Andere A."/>
            <person name="Kelstrup H."/>
            <person name="Emery V."/>
            <person name="Picard C."/>
        </authorList>
    </citation>
    <scope>NUCLEOTIDE SEQUENCE</scope>
    <source>
        <strain evidence="1">Stoneville</strain>
        <tissue evidence="1">Whole head</tissue>
    </source>
</reference>
<comment type="caution">
    <text evidence="1">The sequence shown here is derived from an EMBL/GenBank/DDBJ whole genome shotgun (WGS) entry which is preliminary data.</text>
</comment>